<keyword evidence="2" id="KW-1185">Reference proteome</keyword>
<dbReference type="Proteomes" id="UP001235939">
    <property type="component" value="Chromosome 11"/>
</dbReference>
<evidence type="ECO:0000313" key="1">
    <source>
        <dbReference type="EMBL" id="UYV74520.1"/>
    </source>
</evidence>
<dbReference type="SUPFAM" id="SSF56672">
    <property type="entry name" value="DNA/RNA polymerases"/>
    <property type="match status" value="1"/>
</dbReference>
<dbReference type="Gene3D" id="3.30.70.270">
    <property type="match status" value="1"/>
</dbReference>
<protein>
    <submittedName>
        <fullName evidence="1">Uncharacterized protein</fullName>
    </submittedName>
</protein>
<dbReference type="InterPro" id="IPR043128">
    <property type="entry name" value="Rev_trsase/Diguanyl_cyclase"/>
</dbReference>
<proteinExistence type="predicted"/>
<dbReference type="Gene3D" id="3.10.10.10">
    <property type="entry name" value="HIV Type 1 Reverse Transcriptase, subunit A, domain 1"/>
    <property type="match status" value="1"/>
</dbReference>
<name>A0ABY6L4Z8_9ARAC</name>
<sequence>MVNLRNRHLIDSVMSLHSIGPQVSNSPGNSFIVLTSNFSETNNEFTIMVEQGLFQPSKSPCAKPLHLVAKKDFPFQLCETYRKVKAINVTDPFLVLNILDFVSYLHSKAIFPTIDLVR</sequence>
<organism evidence="1 2">
    <name type="scientific">Cordylochernes scorpioides</name>
    <dbReference type="NCBI Taxonomy" id="51811"/>
    <lineage>
        <taxon>Eukaryota</taxon>
        <taxon>Metazoa</taxon>
        <taxon>Ecdysozoa</taxon>
        <taxon>Arthropoda</taxon>
        <taxon>Chelicerata</taxon>
        <taxon>Arachnida</taxon>
        <taxon>Pseudoscorpiones</taxon>
        <taxon>Cheliferoidea</taxon>
        <taxon>Chernetidae</taxon>
        <taxon>Cordylochernes</taxon>
    </lineage>
</organism>
<evidence type="ECO:0000313" key="2">
    <source>
        <dbReference type="Proteomes" id="UP001235939"/>
    </source>
</evidence>
<gene>
    <name evidence="1" type="ORF">LAZ67_11003762</name>
</gene>
<accession>A0ABY6L4Z8</accession>
<dbReference type="EMBL" id="CP092873">
    <property type="protein sequence ID" value="UYV74520.1"/>
    <property type="molecule type" value="Genomic_DNA"/>
</dbReference>
<dbReference type="InterPro" id="IPR043502">
    <property type="entry name" value="DNA/RNA_pol_sf"/>
</dbReference>
<reference evidence="1 2" key="1">
    <citation type="submission" date="2022-01" db="EMBL/GenBank/DDBJ databases">
        <title>A chromosomal length assembly of Cordylochernes scorpioides.</title>
        <authorList>
            <person name="Zeh D."/>
            <person name="Zeh J."/>
        </authorList>
    </citation>
    <scope>NUCLEOTIDE SEQUENCE [LARGE SCALE GENOMIC DNA]</scope>
    <source>
        <strain evidence="1">IN4F17</strain>
        <tissue evidence="1">Whole Body</tissue>
    </source>
</reference>